<proteinExistence type="predicted"/>
<sequence>MKAYQIKIELQNSDPLIWRRVIMPAGATFNRLHDVIQNVFNFKSGYPYEPYHLFEFDLSADNIRVINDEEAYQQHQYYKKNRKEIEEKMKNTPPEFAKFNQAHLENLSTVIRKPTGIKIDEYIEKYGEIKYIYNYGDDWRILVILEEIVEDYHYGYPTLIDGAETAPPEDVGGLPGYYQFLKVYHNPNHPEYEEVRAWAKEQYFREYDAELINERLKAIKYKKTEWDKLR</sequence>
<dbReference type="EMBL" id="CP000612">
    <property type="protein sequence ID" value="ABO51522.1"/>
    <property type="molecule type" value="Genomic_DNA"/>
</dbReference>
<dbReference type="PANTHER" id="PTHR41878:SF1">
    <property type="entry name" value="TNPR PROTEIN"/>
    <property type="match status" value="1"/>
</dbReference>
<protein>
    <submittedName>
        <fullName evidence="2">Plasmid pRiA4b ORF-3 family protein</fullName>
    </submittedName>
</protein>
<evidence type="ECO:0000313" key="2">
    <source>
        <dbReference type="EMBL" id="ABO51522.1"/>
    </source>
</evidence>
<dbReference type="AlphaFoldDB" id="A4J8W9"/>
<evidence type="ECO:0000313" key="3">
    <source>
        <dbReference type="Proteomes" id="UP000001556"/>
    </source>
</evidence>
<dbReference type="HOGENOM" id="CLU_085055_0_0_9"/>
<organism evidence="2 3">
    <name type="scientific">Desulforamulus reducens (strain ATCC BAA-1160 / DSM 100696 / MI-1)</name>
    <name type="common">Desulfotomaculum reducens</name>
    <dbReference type="NCBI Taxonomy" id="349161"/>
    <lineage>
        <taxon>Bacteria</taxon>
        <taxon>Bacillati</taxon>
        <taxon>Bacillota</taxon>
        <taxon>Clostridia</taxon>
        <taxon>Eubacteriales</taxon>
        <taxon>Peptococcaceae</taxon>
        <taxon>Desulforamulus</taxon>
    </lineage>
</organism>
<dbReference type="eggNOG" id="COG1846">
    <property type="taxonomic scope" value="Bacteria"/>
</dbReference>
<dbReference type="SUPFAM" id="SSF159941">
    <property type="entry name" value="MM3350-like"/>
    <property type="match status" value="1"/>
</dbReference>
<dbReference type="STRING" id="349161.Dred_3019"/>
<dbReference type="InterPro" id="IPR024047">
    <property type="entry name" value="MM3350-like_sf"/>
</dbReference>
<accession>A4J8W9</accession>
<gene>
    <name evidence="2" type="ordered locus">Dred_3019</name>
</gene>
<dbReference type="Pfam" id="PF07929">
    <property type="entry name" value="PRiA4_ORF3"/>
    <property type="match status" value="1"/>
</dbReference>
<evidence type="ECO:0000259" key="1">
    <source>
        <dbReference type="Pfam" id="PF07929"/>
    </source>
</evidence>
<dbReference type="Gene3D" id="3.10.290.30">
    <property type="entry name" value="MM3350-like"/>
    <property type="match status" value="1"/>
</dbReference>
<name>A4J8W9_DESRM</name>
<reference evidence="2 3" key="1">
    <citation type="submission" date="2007-03" db="EMBL/GenBank/DDBJ databases">
        <title>Complete sequence of Desulfotomaculum reducens MI-1.</title>
        <authorList>
            <consortium name="US DOE Joint Genome Institute"/>
            <person name="Copeland A."/>
            <person name="Lucas S."/>
            <person name="Lapidus A."/>
            <person name="Barry K."/>
            <person name="Detter J.C."/>
            <person name="Glavina del Rio T."/>
            <person name="Hammon N."/>
            <person name="Israni S."/>
            <person name="Dalin E."/>
            <person name="Tice H."/>
            <person name="Pitluck S."/>
            <person name="Sims D."/>
            <person name="Brettin T."/>
            <person name="Bruce D."/>
            <person name="Han C."/>
            <person name="Tapia R."/>
            <person name="Schmutz J."/>
            <person name="Larimer F."/>
            <person name="Land M."/>
            <person name="Hauser L."/>
            <person name="Kyrpides N."/>
            <person name="Kim E."/>
            <person name="Tebo B.M."/>
            <person name="Richardson P."/>
        </authorList>
    </citation>
    <scope>NUCLEOTIDE SEQUENCE [LARGE SCALE GENOMIC DNA]</scope>
    <source>
        <strain evidence="2 3">MI-1</strain>
    </source>
</reference>
<dbReference type="Proteomes" id="UP000001556">
    <property type="component" value="Chromosome"/>
</dbReference>
<dbReference type="InterPro" id="IPR012912">
    <property type="entry name" value="Plasmid_pRiA4b_Orf3-like"/>
</dbReference>
<dbReference type="RefSeq" id="WP_011879311.1">
    <property type="nucleotide sequence ID" value="NC_009253.1"/>
</dbReference>
<feature type="domain" description="Plasmid pRiA4b Orf3-like" evidence="1">
    <location>
        <begin position="2"/>
        <end position="212"/>
    </location>
</feature>
<dbReference type="KEGG" id="drm:Dred_3019"/>
<dbReference type="OrthoDB" id="9801392at2"/>
<keyword evidence="3" id="KW-1185">Reference proteome</keyword>
<dbReference type="PANTHER" id="PTHR41878">
    <property type="entry name" value="LEXA REPRESSOR-RELATED"/>
    <property type="match status" value="1"/>
</dbReference>